<protein>
    <submittedName>
        <fullName evidence="1">Disease resistance protein</fullName>
    </submittedName>
</protein>
<comment type="caution">
    <text evidence="1">The sequence shown here is derived from an EMBL/GenBank/DDBJ whole genome shotgun (WGS) entry which is preliminary data.</text>
</comment>
<keyword evidence="2" id="KW-1185">Reference proteome</keyword>
<dbReference type="SUPFAM" id="SSF52047">
    <property type="entry name" value="RNI-like"/>
    <property type="match status" value="1"/>
</dbReference>
<organism evidence="1 2">
    <name type="scientific">Perilla frutescens var. hirtella</name>
    <name type="common">Perilla citriodora</name>
    <name type="synonym">Perilla setoyensis</name>
    <dbReference type="NCBI Taxonomy" id="608512"/>
    <lineage>
        <taxon>Eukaryota</taxon>
        <taxon>Viridiplantae</taxon>
        <taxon>Streptophyta</taxon>
        <taxon>Embryophyta</taxon>
        <taxon>Tracheophyta</taxon>
        <taxon>Spermatophyta</taxon>
        <taxon>Magnoliopsida</taxon>
        <taxon>eudicotyledons</taxon>
        <taxon>Gunneridae</taxon>
        <taxon>Pentapetalae</taxon>
        <taxon>asterids</taxon>
        <taxon>lamiids</taxon>
        <taxon>Lamiales</taxon>
        <taxon>Lamiaceae</taxon>
        <taxon>Nepetoideae</taxon>
        <taxon>Elsholtzieae</taxon>
        <taxon>Perilla</taxon>
    </lineage>
</organism>
<sequence>MIHLCSLPNLEVLKIRDCVFEDRDLRNGIGCSALVEIPCGIGEIPMLQTIKLDECSPSLVASAQLIIEEKCELGNYDLQLRTTFCKVGLLVSN</sequence>
<dbReference type="Gene3D" id="3.80.10.10">
    <property type="entry name" value="Ribonuclease Inhibitor"/>
    <property type="match status" value="1"/>
</dbReference>
<dbReference type="AlphaFoldDB" id="A0AAD4PAE9"/>
<gene>
    <name evidence="1" type="ORF">C2S53_012770</name>
</gene>
<proteinExistence type="predicted"/>
<dbReference type="Proteomes" id="UP001190926">
    <property type="component" value="Unassembled WGS sequence"/>
</dbReference>
<evidence type="ECO:0000313" key="2">
    <source>
        <dbReference type="Proteomes" id="UP001190926"/>
    </source>
</evidence>
<dbReference type="InterPro" id="IPR032675">
    <property type="entry name" value="LRR_dom_sf"/>
</dbReference>
<name>A0AAD4PAE9_PERFH</name>
<reference evidence="1 2" key="1">
    <citation type="journal article" date="2021" name="Nat. Commun.">
        <title>Incipient diploidization of the medicinal plant Perilla within 10,000 years.</title>
        <authorList>
            <person name="Zhang Y."/>
            <person name="Shen Q."/>
            <person name="Leng L."/>
            <person name="Zhang D."/>
            <person name="Chen S."/>
            <person name="Shi Y."/>
            <person name="Ning Z."/>
            <person name="Chen S."/>
        </authorList>
    </citation>
    <scope>NUCLEOTIDE SEQUENCE [LARGE SCALE GENOMIC DNA]</scope>
    <source>
        <strain evidence="2">cv. PC099</strain>
    </source>
</reference>
<dbReference type="PANTHER" id="PTHR15140">
    <property type="entry name" value="TUBULIN-SPECIFIC CHAPERONE E"/>
    <property type="match status" value="1"/>
</dbReference>
<dbReference type="PANTHER" id="PTHR15140:SF37">
    <property type="entry name" value="UBIQUITIN-LIKE DOMAIN-CONTAINING PROTEIN"/>
    <property type="match status" value="1"/>
</dbReference>
<accession>A0AAD4PAE9</accession>
<evidence type="ECO:0000313" key="1">
    <source>
        <dbReference type="EMBL" id="KAH6831895.1"/>
    </source>
</evidence>
<dbReference type="EMBL" id="SDAM02000081">
    <property type="protein sequence ID" value="KAH6831895.1"/>
    <property type="molecule type" value="Genomic_DNA"/>
</dbReference>